<evidence type="ECO:0000256" key="2">
    <source>
        <dbReference type="SAM" id="Phobius"/>
    </source>
</evidence>
<dbReference type="EMBL" id="KP136319">
    <property type="protein sequence ID" value="AJF98387.1"/>
    <property type="molecule type" value="Genomic_DNA"/>
</dbReference>
<feature type="compositionally biased region" description="Polar residues" evidence="1">
    <location>
        <begin position="243"/>
        <end position="252"/>
    </location>
</feature>
<evidence type="ECO:0008006" key="5">
    <source>
        <dbReference type="Google" id="ProtNLM"/>
    </source>
</evidence>
<sequence>MPTTVAAPAALSLAFRVDALCLRCCRPCRHCCCHSCNGGLRACDVGRPFFACLFLLLALATRLPGDPFFLCAPPAFCSGDDVGLPRAHTHVDHPRGSSGLIVPPASPLSSPTFLLGSFFSPFIGCRVQASHKKKKKEKGYGLRSRAERERTKGEDTGRQPSFGRLFSSLARQNPDAFLFFSALFLPLFVVGFRFADAAAQRGLAGPMLDPSPPLSAAKGSWCQTSHAKANKHPKSKRTALPDCTSSPSTDGG</sequence>
<evidence type="ECO:0000313" key="4">
    <source>
        <dbReference type="Proteomes" id="UP000202511"/>
    </source>
</evidence>
<dbReference type="RefSeq" id="YP_009120622.1">
    <property type="nucleotide sequence ID" value="NC_026440.1"/>
</dbReference>
<feature type="compositionally biased region" description="Basic and acidic residues" evidence="1">
    <location>
        <begin position="138"/>
        <end position="157"/>
    </location>
</feature>
<name>A0A0B5JEZ0_9VIRU</name>
<feature type="compositionally biased region" description="Basic residues" evidence="1">
    <location>
        <begin position="228"/>
        <end position="237"/>
    </location>
</feature>
<protein>
    <recommendedName>
        <fullName evidence="5">Transmembrane protein</fullName>
    </recommendedName>
</protein>
<organism evidence="3 4">
    <name type="scientific">Pandoravirus inopinatum</name>
    <dbReference type="NCBI Taxonomy" id="1605721"/>
    <lineage>
        <taxon>Viruses</taxon>
        <taxon>Pandoravirus</taxon>
    </lineage>
</organism>
<proteinExistence type="predicted"/>
<evidence type="ECO:0000313" key="3">
    <source>
        <dbReference type="EMBL" id="AJF98387.1"/>
    </source>
</evidence>
<keyword evidence="2" id="KW-1133">Transmembrane helix</keyword>
<feature type="transmembrane region" description="Helical" evidence="2">
    <location>
        <begin position="176"/>
        <end position="195"/>
    </location>
</feature>
<keyword evidence="2" id="KW-0812">Transmembrane</keyword>
<feature type="region of interest" description="Disordered" evidence="1">
    <location>
        <begin position="136"/>
        <end position="160"/>
    </location>
</feature>
<dbReference type="KEGG" id="vg:23463304"/>
<reference evidence="3 4" key="1">
    <citation type="journal article" date="2015" name="Parasitol. Res.">
        <title>Viruses in close associations with free-living amoebae.</title>
        <authorList>
            <person name="Scheid P."/>
        </authorList>
    </citation>
    <scope>NUCLEOTIDE SEQUENCE [LARGE SCALE GENOMIC DNA]</scope>
    <source>
        <strain evidence="3">KlaHel</strain>
    </source>
</reference>
<dbReference type="Proteomes" id="UP000202511">
    <property type="component" value="Segment"/>
</dbReference>
<feature type="region of interest" description="Disordered" evidence="1">
    <location>
        <begin position="214"/>
        <end position="252"/>
    </location>
</feature>
<accession>A0A0B5JEZ0</accession>
<evidence type="ECO:0000256" key="1">
    <source>
        <dbReference type="SAM" id="MobiDB-lite"/>
    </source>
</evidence>
<keyword evidence="2" id="KW-0472">Membrane</keyword>
<dbReference type="GeneID" id="23463304"/>